<dbReference type="InterPro" id="IPR036390">
    <property type="entry name" value="WH_DNA-bd_sf"/>
</dbReference>
<evidence type="ECO:0000256" key="3">
    <source>
        <dbReference type="ARBA" id="ARBA00023125"/>
    </source>
</evidence>
<dbReference type="GO" id="GO:0003700">
    <property type="term" value="F:DNA-binding transcription factor activity"/>
    <property type="evidence" value="ECO:0007669"/>
    <property type="project" value="InterPro"/>
</dbReference>
<evidence type="ECO:0000313" key="7">
    <source>
        <dbReference type="Proteomes" id="UP000037405"/>
    </source>
</evidence>
<dbReference type="InterPro" id="IPR036388">
    <property type="entry name" value="WH-like_DNA-bd_sf"/>
</dbReference>
<dbReference type="PANTHER" id="PTHR30419:SF8">
    <property type="entry name" value="NITROGEN ASSIMILATION TRANSCRIPTIONAL ACTIVATOR-RELATED"/>
    <property type="match status" value="1"/>
</dbReference>
<dbReference type="PROSITE" id="PS50931">
    <property type="entry name" value="HTH_LYSR"/>
    <property type="match status" value="1"/>
</dbReference>
<protein>
    <submittedName>
        <fullName evidence="6">LysR family transcriptional regulator</fullName>
    </submittedName>
</protein>
<dbReference type="EMBL" id="LGUE01000008">
    <property type="protein sequence ID" value="KON83111.1"/>
    <property type="molecule type" value="Genomic_DNA"/>
</dbReference>
<comment type="caution">
    <text evidence="6">The sequence shown here is derived from an EMBL/GenBank/DDBJ whole genome shotgun (WGS) entry which is preliminary data.</text>
</comment>
<dbReference type="RefSeq" id="WP_053429733.1">
    <property type="nucleotide sequence ID" value="NZ_CP096885.1"/>
</dbReference>
<keyword evidence="2" id="KW-0805">Transcription regulation</keyword>
<keyword evidence="3" id="KW-0238">DNA-binding</keyword>
<dbReference type="PATRIC" id="fig|189381.12.peg.3526"/>
<feature type="domain" description="HTH lysR-type" evidence="5">
    <location>
        <begin position="1"/>
        <end position="58"/>
    </location>
</feature>
<comment type="similarity">
    <text evidence="1">Belongs to the LysR transcriptional regulatory family.</text>
</comment>
<reference evidence="7" key="1">
    <citation type="submission" date="2015-07" db="EMBL/GenBank/DDBJ databases">
        <title>Fjat-14235 jcm11544.</title>
        <authorList>
            <person name="Liu B."/>
            <person name="Wang J."/>
            <person name="Zhu Y."/>
            <person name="Liu G."/>
            <person name="Chen Q."/>
            <person name="Chen Z."/>
            <person name="Lan J."/>
            <person name="Che J."/>
            <person name="Ge C."/>
            <person name="Shi H."/>
            <person name="Pan Z."/>
            <person name="Liu X."/>
        </authorList>
    </citation>
    <scope>NUCLEOTIDE SEQUENCE [LARGE SCALE GENOMIC DNA]</scope>
    <source>
        <strain evidence="7">JCM 11544</strain>
    </source>
</reference>
<dbReference type="OrthoDB" id="9803735at2"/>
<evidence type="ECO:0000256" key="1">
    <source>
        <dbReference type="ARBA" id="ARBA00009437"/>
    </source>
</evidence>
<dbReference type="SUPFAM" id="SSF53850">
    <property type="entry name" value="Periplasmic binding protein-like II"/>
    <property type="match status" value="1"/>
</dbReference>
<evidence type="ECO:0000256" key="4">
    <source>
        <dbReference type="ARBA" id="ARBA00023163"/>
    </source>
</evidence>
<dbReference type="Pfam" id="PF03466">
    <property type="entry name" value="LysR_substrate"/>
    <property type="match status" value="1"/>
</dbReference>
<evidence type="ECO:0000256" key="2">
    <source>
        <dbReference type="ARBA" id="ARBA00023015"/>
    </source>
</evidence>
<dbReference type="GO" id="GO:0003677">
    <property type="term" value="F:DNA binding"/>
    <property type="evidence" value="ECO:0007669"/>
    <property type="project" value="UniProtKB-KW"/>
</dbReference>
<organism evidence="6 7">
    <name type="scientific">Rossellomorea marisflavi</name>
    <dbReference type="NCBI Taxonomy" id="189381"/>
    <lineage>
        <taxon>Bacteria</taxon>
        <taxon>Bacillati</taxon>
        <taxon>Bacillota</taxon>
        <taxon>Bacilli</taxon>
        <taxon>Bacillales</taxon>
        <taxon>Bacillaceae</taxon>
        <taxon>Rossellomorea</taxon>
    </lineage>
</organism>
<dbReference type="InterPro" id="IPR000847">
    <property type="entry name" value="LysR_HTH_N"/>
</dbReference>
<name>A0A0M0G0W2_9BACI</name>
<sequence>MDIRQLTYFNEVAKHKSFTKASRVLHLSQPTLSKMVKGLEDELEMELIDRSSRQIQLTEAGQIVYEQSSVILESLDHLSTHLYDLMHLRKGKIKIGIPPLIGFLYFPKLIKSFKDQYPDIEIQLIEHGANQVTQEVKDGLLDLGVIVLPLDEDSLDIISIIEERLHLFVHSDHRLAASESITMKELEGEEFILFSEGFTLHDRVIEYCKEAGFSPKIAYESSQWDFINEMIGENLGVSILPQSLTKKLKTSSVTSVPIESPGLPYKLGVVTKKGRYVSFASKKFIAHMNDHFSHS</sequence>
<dbReference type="Proteomes" id="UP000037405">
    <property type="component" value="Unassembled WGS sequence"/>
</dbReference>
<dbReference type="FunFam" id="1.10.10.10:FF:000001">
    <property type="entry name" value="LysR family transcriptional regulator"/>
    <property type="match status" value="1"/>
</dbReference>
<dbReference type="SUPFAM" id="SSF46785">
    <property type="entry name" value="Winged helix' DNA-binding domain"/>
    <property type="match status" value="1"/>
</dbReference>
<accession>A0A0M0G0W2</accession>
<dbReference type="AlphaFoldDB" id="A0A0M0G0W2"/>
<gene>
    <name evidence="6" type="ORF">AF331_19965</name>
</gene>
<evidence type="ECO:0000259" key="5">
    <source>
        <dbReference type="PROSITE" id="PS50931"/>
    </source>
</evidence>
<dbReference type="Pfam" id="PF00126">
    <property type="entry name" value="HTH_1"/>
    <property type="match status" value="1"/>
</dbReference>
<dbReference type="GO" id="GO:0005829">
    <property type="term" value="C:cytosol"/>
    <property type="evidence" value="ECO:0007669"/>
    <property type="project" value="TreeGrafter"/>
</dbReference>
<dbReference type="STRING" id="189381.GCA_900166615_00224"/>
<dbReference type="InterPro" id="IPR050950">
    <property type="entry name" value="HTH-type_LysR_regulators"/>
</dbReference>
<keyword evidence="7" id="KW-1185">Reference proteome</keyword>
<proteinExistence type="inferred from homology"/>
<dbReference type="PANTHER" id="PTHR30419">
    <property type="entry name" value="HTH-TYPE TRANSCRIPTIONAL REGULATOR YBHD"/>
    <property type="match status" value="1"/>
</dbReference>
<dbReference type="CDD" id="cd08438">
    <property type="entry name" value="PBP2_CidR"/>
    <property type="match status" value="1"/>
</dbReference>
<dbReference type="InterPro" id="IPR005119">
    <property type="entry name" value="LysR_subst-bd"/>
</dbReference>
<dbReference type="Gene3D" id="1.10.10.10">
    <property type="entry name" value="Winged helix-like DNA-binding domain superfamily/Winged helix DNA-binding domain"/>
    <property type="match status" value="1"/>
</dbReference>
<keyword evidence="4" id="KW-0804">Transcription</keyword>
<evidence type="ECO:0000313" key="6">
    <source>
        <dbReference type="EMBL" id="KON83111.1"/>
    </source>
</evidence>
<dbReference type="PRINTS" id="PR00039">
    <property type="entry name" value="HTHLYSR"/>
</dbReference>
<dbReference type="Gene3D" id="3.40.190.290">
    <property type="match status" value="1"/>
</dbReference>